<evidence type="ECO:0000256" key="1">
    <source>
        <dbReference type="SAM" id="MobiDB-lite"/>
    </source>
</evidence>
<proteinExistence type="predicted"/>
<dbReference type="RefSeq" id="WP_201366647.1">
    <property type="nucleotide sequence ID" value="NZ_BNJJ01000031.1"/>
</dbReference>
<protein>
    <submittedName>
        <fullName evidence="2">Uncharacterized protein</fullName>
    </submittedName>
</protein>
<organism evidence="2 3">
    <name type="scientific">Dictyobacter formicarum</name>
    <dbReference type="NCBI Taxonomy" id="2778368"/>
    <lineage>
        <taxon>Bacteria</taxon>
        <taxon>Bacillati</taxon>
        <taxon>Chloroflexota</taxon>
        <taxon>Ktedonobacteria</taxon>
        <taxon>Ktedonobacterales</taxon>
        <taxon>Dictyobacteraceae</taxon>
        <taxon>Dictyobacter</taxon>
    </lineage>
</organism>
<comment type="caution">
    <text evidence="2">The sequence shown here is derived from an EMBL/GenBank/DDBJ whole genome shotgun (WGS) entry which is preliminary data.</text>
</comment>
<accession>A0ABQ3VVJ0</accession>
<feature type="region of interest" description="Disordered" evidence="1">
    <location>
        <begin position="33"/>
        <end position="61"/>
    </location>
</feature>
<evidence type="ECO:0000313" key="2">
    <source>
        <dbReference type="EMBL" id="GHO89116.1"/>
    </source>
</evidence>
<reference evidence="2 3" key="1">
    <citation type="journal article" date="2021" name="Int. J. Syst. Evol. Microbiol.">
        <title>Reticulibacter mediterranei gen. nov., sp. nov., within the new family Reticulibacteraceae fam. nov., and Ktedonospora formicarum gen. nov., sp. nov., Ktedonobacter robiniae sp. nov., Dictyobacter formicarum sp. nov. and Dictyobacter arantiisoli sp. nov., belonging to the class Ktedonobacteria.</title>
        <authorList>
            <person name="Yabe S."/>
            <person name="Zheng Y."/>
            <person name="Wang C.M."/>
            <person name="Sakai Y."/>
            <person name="Abe K."/>
            <person name="Yokota A."/>
            <person name="Donadio S."/>
            <person name="Cavaletti L."/>
            <person name="Monciardini P."/>
        </authorList>
    </citation>
    <scope>NUCLEOTIDE SEQUENCE [LARGE SCALE GENOMIC DNA]</scope>
    <source>
        <strain evidence="2 3">SOSP1-9</strain>
    </source>
</reference>
<dbReference type="Proteomes" id="UP000635565">
    <property type="component" value="Unassembled WGS sequence"/>
</dbReference>
<dbReference type="EMBL" id="BNJJ01000031">
    <property type="protein sequence ID" value="GHO89116.1"/>
    <property type="molecule type" value="Genomic_DNA"/>
</dbReference>
<sequence>MTRKDSEKDSERPHYYSQFWLDVAAGRHVIGAPKPEDGEVAEEVPEPAPQRRSRFNDTGNGQIVHPLLSQYAPRKHLLNLRQMTTI</sequence>
<gene>
    <name evidence="2" type="ORF">KSZ_71220</name>
</gene>
<name>A0ABQ3VVJ0_9CHLR</name>
<evidence type="ECO:0000313" key="3">
    <source>
        <dbReference type="Proteomes" id="UP000635565"/>
    </source>
</evidence>
<keyword evidence="3" id="KW-1185">Reference proteome</keyword>